<protein>
    <submittedName>
        <fullName evidence="2">CLUMA_CG003956, isoform A</fullName>
    </submittedName>
</protein>
<evidence type="ECO:0000313" key="3">
    <source>
        <dbReference type="Proteomes" id="UP000183832"/>
    </source>
</evidence>
<reference evidence="2 3" key="1">
    <citation type="submission" date="2015-04" db="EMBL/GenBank/DDBJ databases">
        <authorList>
            <person name="Syromyatnikov M.Y."/>
            <person name="Popov V.N."/>
        </authorList>
    </citation>
    <scope>NUCLEOTIDE SEQUENCE [LARGE SCALE GENOMIC DNA]</scope>
</reference>
<feature type="transmembrane region" description="Helical" evidence="1">
    <location>
        <begin position="121"/>
        <end position="143"/>
    </location>
</feature>
<dbReference type="EMBL" id="CVRI01000017">
    <property type="protein sequence ID" value="CRK90245.1"/>
    <property type="molecule type" value="Genomic_DNA"/>
</dbReference>
<accession>A0A1J1HQC6</accession>
<feature type="transmembrane region" description="Helical" evidence="1">
    <location>
        <begin position="12"/>
        <end position="39"/>
    </location>
</feature>
<feature type="transmembrane region" description="Helical" evidence="1">
    <location>
        <begin position="85"/>
        <end position="106"/>
    </location>
</feature>
<proteinExistence type="predicted"/>
<sequence length="165" mass="18974">MTAESKNFRLSLNLKIAALFVGWWNLLNDCVCIVALIVFPGLVSRNERSPALVFSIILLCVLGIIIFFTYLYIDGIESRNHRKLEVFRIICIISIILYSITTFALLDKSTLGRFNNIPTEHYLMIIMVSIFLLFVQIVEFLVVNSAYKKLRYEQLPAQNPINILI</sequence>
<dbReference type="Proteomes" id="UP000183832">
    <property type="component" value="Unassembled WGS sequence"/>
</dbReference>
<keyword evidence="1" id="KW-0472">Membrane</keyword>
<gene>
    <name evidence="2" type="ORF">CLUMA_CG003956</name>
</gene>
<keyword evidence="1" id="KW-0812">Transmembrane</keyword>
<feature type="transmembrane region" description="Helical" evidence="1">
    <location>
        <begin position="51"/>
        <end position="73"/>
    </location>
</feature>
<evidence type="ECO:0000256" key="1">
    <source>
        <dbReference type="SAM" id="Phobius"/>
    </source>
</evidence>
<keyword evidence="3" id="KW-1185">Reference proteome</keyword>
<evidence type="ECO:0000313" key="2">
    <source>
        <dbReference type="EMBL" id="CRK90245.1"/>
    </source>
</evidence>
<keyword evidence="1" id="KW-1133">Transmembrane helix</keyword>
<dbReference type="AlphaFoldDB" id="A0A1J1HQC6"/>
<organism evidence="2 3">
    <name type="scientific">Clunio marinus</name>
    <dbReference type="NCBI Taxonomy" id="568069"/>
    <lineage>
        <taxon>Eukaryota</taxon>
        <taxon>Metazoa</taxon>
        <taxon>Ecdysozoa</taxon>
        <taxon>Arthropoda</taxon>
        <taxon>Hexapoda</taxon>
        <taxon>Insecta</taxon>
        <taxon>Pterygota</taxon>
        <taxon>Neoptera</taxon>
        <taxon>Endopterygota</taxon>
        <taxon>Diptera</taxon>
        <taxon>Nematocera</taxon>
        <taxon>Chironomoidea</taxon>
        <taxon>Chironomidae</taxon>
        <taxon>Clunio</taxon>
    </lineage>
</organism>
<name>A0A1J1HQC6_9DIPT</name>